<dbReference type="KEGG" id="hrr:HZS55_12180"/>
<dbReference type="Proteomes" id="UP000509667">
    <property type="component" value="Chromosome"/>
</dbReference>
<dbReference type="EMBL" id="CP058910">
    <property type="protein sequence ID" value="QLH78011.1"/>
    <property type="molecule type" value="Genomic_DNA"/>
</dbReference>
<evidence type="ECO:0000313" key="2">
    <source>
        <dbReference type="Proteomes" id="UP000509667"/>
    </source>
</evidence>
<protein>
    <submittedName>
        <fullName evidence="1">Uncharacterized protein</fullName>
    </submittedName>
</protein>
<sequence length="111" mass="12626">MTNEDKFTEEYDVQIPDHFDDGIGQIIKLALNEAQDAKIVEQNEVRTIVYVIINTNPGGNIPAVFVRNEDGIYEIRTGEVTPDMRFIVTIDNLAIHENPEKAVDDVRNRIN</sequence>
<organism evidence="1 2">
    <name type="scientific">Halosimplex rubrum</name>
    <dbReference type="NCBI Taxonomy" id="869889"/>
    <lineage>
        <taxon>Archaea</taxon>
        <taxon>Methanobacteriati</taxon>
        <taxon>Methanobacteriota</taxon>
        <taxon>Stenosarchaea group</taxon>
        <taxon>Halobacteria</taxon>
        <taxon>Halobacteriales</taxon>
        <taxon>Haloarculaceae</taxon>
        <taxon>Halosimplex</taxon>
    </lineage>
</organism>
<reference evidence="1 2" key="1">
    <citation type="submission" date="2020-07" db="EMBL/GenBank/DDBJ databases">
        <title>Halosimplex pelagicum sp. nov. and Halosimplex rubrum sp. nov., isolated from salted brown alga Laminaria, and emended description of the genus Halosimplex.</title>
        <authorList>
            <person name="Cui H."/>
        </authorList>
    </citation>
    <scope>NUCLEOTIDE SEQUENCE [LARGE SCALE GENOMIC DNA]</scope>
    <source>
        <strain evidence="1 2">R27</strain>
    </source>
</reference>
<dbReference type="GeneID" id="56078633"/>
<gene>
    <name evidence="1" type="ORF">HZS55_12180</name>
</gene>
<keyword evidence="2" id="KW-1185">Reference proteome</keyword>
<dbReference type="AlphaFoldDB" id="A0A7D5SYN0"/>
<dbReference type="RefSeq" id="WP_179907933.1">
    <property type="nucleotide sequence ID" value="NZ_CP058910.1"/>
</dbReference>
<evidence type="ECO:0000313" key="1">
    <source>
        <dbReference type="EMBL" id="QLH78011.1"/>
    </source>
</evidence>
<proteinExistence type="predicted"/>
<name>A0A7D5SYN0_9EURY</name>
<accession>A0A7D5SYN0</accession>